<feature type="transmembrane region" description="Helical" evidence="5">
    <location>
        <begin position="266"/>
        <end position="284"/>
    </location>
</feature>
<dbReference type="GO" id="GO:0008273">
    <property type="term" value="F:calcium, potassium:sodium antiporter activity"/>
    <property type="evidence" value="ECO:0007669"/>
    <property type="project" value="TreeGrafter"/>
</dbReference>
<comment type="subcellular location">
    <subcellularLocation>
        <location evidence="1">Membrane</location>
        <topology evidence="1">Multi-pass membrane protein</topology>
    </subcellularLocation>
</comment>
<feature type="domain" description="Sodium/calcium exchanger membrane region" evidence="6">
    <location>
        <begin position="168"/>
        <end position="310"/>
    </location>
</feature>
<evidence type="ECO:0000259" key="6">
    <source>
        <dbReference type="Pfam" id="PF01699"/>
    </source>
</evidence>
<keyword evidence="2 5" id="KW-0812">Transmembrane</keyword>
<evidence type="ECO:0000313" key="7">
    <source>
        <dbReference type="EMBL" id="SVC18446.1"/>
    </source>
</evidence>
<keyword evidence="3 5" id="KW-1133">Transmembrane helix</keyword>
<accession>A0A382K360</accession>
<dbReference type="GO" id="GO:0005262">
    <property type="term" value="F:calcium channel activity"/>
    <property type="evidence" value="ECO:0007669"/>
    <property type="project" value="TreeGrafter"/>
</dbReference>
<feature type="transmembrane region" description="Helical" evidence="5">
    <location>
        <begin position="130"/>
        <end position="147"/>
    </location>
</feature>
<protein>
    <recommendedName>
        <fullName evidence="6">Sodium/calcium exchanger membrane region domain-containing protein</fullName>
    </recommendedName>
</protein>
<dbReference type="InterPro" id="IPR004481">
    <property type="entry name" value="K/Na/Ca-exchanger"/>
</dbReference>
<evidence type="ECO:0000256" key="3">
    <source>
        <dbReference type="ARBA" id="ARBA00022989"/>
    </source>
</evidence>
<keyword evidence="4 5" id="KW-0472">Membrane</keyword>
<dbReference type="Pfam" id="PF01699">
    <property type="entry name" value="Na_Ca_ex"/>
    <property type="match status" value="2"/>
</dbReference>
<dbReference type="GO" id="GO:0006874">
    <property type="term" value="P:intracellular calcium ion homeostasis"/>
    <property type="evidence" value="ECO:0007669"/>
    <property type="project" value="TreeGrafter"/>
</dbReference>
<dbReference type="PANTHER" id="PTHR10846">
    <property type="entry name" value="SODIUM/POTASSIUM/CALCIUM EXCHANGER"/>
    <property type="match status" value="1"/>
</dbReference>
<evidence type="ECO:0000256" key="2">
    <source>
        <dbReference type="ARBA" id="ARBA00022692"/>
    </source>
</evidence>
<feature type="transmembrane region" description="Helical" evidence="5">
    <location>
        <begin position="107"/>
        <end position="124"/>
    </location>
</feature>
<feature type="non-terminal residue" evidence="7">
    <location>
        <position position="1"/>
    </location>
</feature>
<evidence type="ECO:0000256" key="4">
    <source>
        <dbReference type="ARBA" id="ARBA00023136"/>
    </source>
</evidence>
<organism evidence="7">
    <name type="scientific">marine metagenome</name>
    <dbReference type="NCBI Taxonomy" id="408172"/>
    <lineage>
        <taxon>unclassified sequences</taxon>
        <taxon>metagenomes</taxon>
        <taxon>ecological metagenomes</taxon>
    </lineage>
</organism>
<feature type="transmembrane region" description="Helical" evidence="5">
    <location>
        <begin position="168"/>
        <end position="190"/>
    </location>
</feature>
<name>A0A382K360_9ZZZZ</name>
<feature type="domain" description="Sodium/calcium exchanger membrane region" evidence="6">
    <location>
        <begin position="5"/>
        <end position="145"/>
    </location>
</feature>
<dbReference type="PANTHER" id="PTHR10846:SF8">
    <property type="entry name" value="INNER MEMBRANE PROTEIN YRBG"/>
    <property type="match status" value="1"/>
</dbReference>
<feature type="transmembrane region" description="Helical" evidence="5">
    <location>
        <begin position="81"/>
        <end position="100"/>
    </location>
</feature>
<feature type="transmembrane region" description="Helical" evidence="5">
    <location>
        <begin position="231"/>
        <end position="254"/>
    </location>
</feature>
<gene>
    <name evidence="7" type="ORF">METZ01_LOCUS271300</name>
</gene>
<dbReference type="Gene3D" id="1.20.1420.30">
    <property type="entry name" value="NCX, central ion-binding region"/>
    <property type="match status" value="2"/>
</dbReference>
<dbReference type="InterPro" id="IPR044880">
    <property type="entry name" value="NCX_ion-bd_dom_sf"/>
</dbReference>
<sequence>VVQNLLLLLLAMVGLTLSADRFVDGAAKLAARVNISTVVVGALIIGFGTSAPELVVSTVATLTEGAEGTALGIGNIVGANVANLTLVLSVPVLAFGGVVIQRGVKRQAALSAIGVTVFALAAYFGQPSVLKGVGMALLMVVALGAVVRLGEGVDTGVTSDGEGGPGPWVWTFVGLVGTVGFAHLVVRAATGIADQMGWTGGFVGFALVALGTTQPELLTVLAAARRGESGLVFGNLLGSNLFNSLTVGSAVFLANGNKPHDEVARLPVGSLLVMVAVSWMVIALMRTGRRISRGEAVILLGVYGVVLVWLAATGATA</sequence>
<feature type="transmembrane region" description="Helical" evidence="5">
    <location>
        <begin position="296"/>
        <end position="315"/>
    </location>
</feature>
<evidence type="ECO:0000256" key="1">
    <source>
        <dbReference type="ARBA" id="ARBA00004141"/>
    </source>
</evidence>
<dbReference type="AlphaFoldDB" id="A0A382K360"/>
<dbReference type="GO" id="GO:0005886">
    <property type="term" value="C:plasma membrane"/>
    <property type="evidence" value="ECO:0007669"/>
    <property type="project" value="TreeGrafter"/>
</dbReference>
<proteinExistence type="predicted"/>
<dbReference type="EMBL" id="UINC01077891">
    <property type="protein sequence ID" value="SVC18446.1"/>
    <property type="molecule type" value="Genomic_DNA"/>
</dbReference>
<evidence type="ECO:0000256" key="5">
    <source>
        <dbReference type="SAM" id="Phobius"/>
    </source>
</evidence>
<reference evidence="7" key="1">
    <citation type="submission" date="2018-05" db="EMBL/GenBank/DDBJ databases">
        <authorList>
            <person name="Lanie J.A."/>
            <person name="Ng W.-L."/>
            <person name="Kazmierczak K.M."/>
            <person name="Andrzejewski T.M."/>
            <person name="Davidsen T.M."/>
            <person name="Wayne K.J."/>
            <person name="Tettelin H."/>
            <person name="Glass J.I."/>
            <person name="Rusch D."/>
            <person name="Podicherti R."/>
            <person name="Tsui H.-C.T."/>
            <person name="Winkler M.E."/>
        </authorList>
    </citation>
    <scope>NUCLEOTIDE SEQUENCE</scope>
</reference>
<dbReference type="InterPro" id="IPR004837">
    <property type="entry name" value="NaCa_Exmemb"/>
</dbReference>